<keyword evidence="3" id="KW-0472">Membrane</keyword>
<reference evidence="5 6" key="1">
    <citation type="submission" date="2024-02" db="EMBL/GenBank/DDBJ databases">
        <authorList>
            <person name="Chen Y."/>
            <person name="Shah S."/>
            <person name="Dougan E. K."/>
            <person name="Thang M."/>
            <person name="Chan C."/>
        </authorList>
    </citation>
    <scope>NUCLEOTIDE SEQUENCE [LARGE SCALE GENOMIC DNA]</scope>
</reference>
<dbReference type="PANTHER" id="PTHR44103">
    <property type="entry name" value="PROPROTEIN CONVERTASE P"/>
    <property type="match status" value="1"/>
</dbReference>
<name>A0ABP0IAQ7_9DINO</name>
<keyword evidence="3" id="KW-0812">Transmembrane</keyword>
<gene>
    <name evidence="5" type="ORF">SCF082_LOCUS6157</name>
</gene>
<dbReference type="Gene3D" id="2.10.50.10">
    <property type="entry name" value="Tumor Necrosis Factor Receptor, subunit A, domain 2"/>
    <property type="match status" value="1"/>
</dbReference>
<evidence type="ECO:0000256" key="2">
    <source>
        <dbReference type="SAM" id="MobiDB-lite"/>
    </source>
</evidence>
<dbReference type="CDD" id="cd00054">
    <property type="entry name" value="EGF_CA"/>
    <property type="match status" value="1"/>
</dbReference>
<comment type="caution">
    <text evidence="5">The sequence shown here is derived from an EMBL/GenBank/DDBJ whole genome shotgun (WGS) entry which is preliminary data.</text>
</comment>
<dbReference type="InterPro" id="IPR002049">
    <property type="entry name" value="LE_dom"/>
</dbReference>
<feature type="transmembrane region" description="Helical" evidence="3">
    <location>
        <begin position="789"/>
        <end position="807"/>
    </location>
</feature>
<feature type="region of interest" description="Disordered" evidence="2">
    <location>
        <begin position="1232"/>
        <end position="1272"/>
    </location>
</feature>
<dbReference type="InterPro" id="IPR013517">
    <property type="entry name" value="FG-GAP"/>
</dbReference>
<feature type="transmembrane region" description="Helical" evidence="3">
    <location>
        <begin position="672"/>
        <end position="698"/>
    </location>
</feature>
<feature type="chain" id="PRO_5046334496" evidence="4">
    <location>
        <begin position="25"/>
        <end position="1272"/>
    </location>
</feature>
<evidence type="ECO:0000256" key="1">
    <source>
        <dbReference type="ARBA" id="ARBA00022729"/>
    </source>
</evidence>
<feature type="transmembrane region" description="Helical" evidence="3">
    <location>
        <begin position="819"/>
        <end position="840"/>
    </location>
</feature>
<dbReference type="InterPro" id="IPR028994">
    <property type="entry name" value="Integrin_alpha_N"/>
</dbReference>
<accession>A0ABP0IAQ7</accession>
<dbReference type="Pfam" id="PF13517">
    <property type="entry name" value="FG-GAP_3"/>
    <property type="match status" value="1"/>
</dbReference>
<dbReference type="Gene3D" id="2.130.10.130">
    <property type="entry name" value="Integrin alpha, N-terminal"/>
    <property type="match status" value="1"/>
</dbReference>
<evidence type="ECO:0000313" key="6">
    <source>
        <dbReference type="Proteomes" id="UP001642464"/>
    </source>
</evidence>
<feature type="region of interest" description="Disordered" evidence="2">
    <location>
        <begin position="1136"/>
        <end position="1160"/>
    </location>
</feature>
<sequence length="1272" mass="140830">MLEMFLRASCSILHRLCILGLVVGTRGGKGVHSSCVRSPNSCHGHAEILVEHLRHRVAIGLATPFMVDWNGDGRQDFFVGQQDGSVLYYQQDQGRLKVQQGEANPLHFMEPAPYDKAQGGYSSAAPVVVDWDSDGQLEILVATGGRVRFFKANERGVLVEADVNPFAGVKLGWVAGRFCVADWDEDGDLDLIASHGRTLDYYEQIDGRLVMRKGTQNPFLHVQGDLIADAQGWDGTYGAPFATDWDNDGDLDLILGQSDGSLWFYERMAHGLSRRSGRANPFAAIKNGYFASAQVIARRNKSYLLTGYQDGVVVMYQREMEVILRERTFSMNPFRQIGQLRNAVPAAPVKDSKGTTYFLFQEINVGSVQSFKQHADGRFENVTATRANTVPGTLWHPAGTPQYVDWNGDGALDRLTLFYNGTLLYEEGINGSFVEVRSQNPFAGLSFNKHFADSNVSGFLALDLRGGRMGLLVAEWGFSHLRFFETGWCELADPCKSKGVCGSNGICQCFTGYGSYDCSSCRAGFFTEARDLGERCEACPGTNSKNGTCSSRGWCFDDASAFEAVTENMSRLQREFLRGTGQCHCNEFFFGTNCDQGCCPPGFEHAEGQCFECAPGWHKPEDSNSALCRPCPEDSYANLPGMSQCQSCLGMWVAWSPNEAHTECLIDVVSSLLIAASVACWTIVFFLVPFIVGLPVIISDVVSHLGDVRLIAHGRHGVLRNRAVTVTFRDTGHPDLDSGEFRATWLSYHELSLSQKDGSPLAEIETSSGTFQVYCPHAIARTGMFGVQYSMILMMAVAYVGVFYSFAVNEAYVSGTRTLLLHACLGLTTGLVLHLLRFYALRRTRLSKEMHRFRHKLRELNPTPVSTRRGPHRAVTIGQLAYFYEFFKAHVGLNRNMHYVVHNILKPVTRPTQLSYAEVAGPSMVQWFVSHHWGTAFGHFLQAIRQHAISISPPSSFQNECYWICSFSNNQWKVDEEIGDTWDESSFYLAMRSNECQGTAMVFDDQAVTLTRAWCLFELLQTERLSMERTSYQGLMICTGQGIMNHGAGSLDLAMNVTLRLANLRLQDAQATKDLDKEMIDGLVLNSGGFEKVNAFLIQTLKKALKATQMRVRDDLESVRATLSVAELRSSTLRKSCSSKSSASPVKPGLRRSQSLNYQKVRSRQKLRYWSSRALSADAHTASTSLSSNHGKSYSSKPSAVLLGASSSCGPQKIDSLSSHCRVPSSDTAWSALTFSEKDKDDQAGEQESREDPAEALSPATKAVHVVRTRTS</sequence>
<organism evidence="5 6">
    <name type="scientific">Durusdinium trenchii</name>
    <dbReference type="NCBI Taxonomy" id="1381693"/>
    <lineage>
        <taxon>Eukaryota</taxon>
        <taxon>Sar</taxon>
        <taxon>Alveolata</taxon>
        <taxon>Dinophyceae</taxon>
        <taxon>Suessiales</taxon>
        <taxon>Symbiodiniaceae</taxon>
        <taxon>Durusdinium</taxon>
    </lineage>
</organism>
<feature type="compositionally biased region" description="Basic and acidic residues" evidence="2">
    <location>
        <begin position="1236"/>
        <end position="1253"/>
    </location>
</feature>
<evidence type="ECO:0000256" key="3">
    <source>
        <dbReference type="SAM" id="Phobius"/>
    </source>
</evidence>
<dbReference type="CDD" id="cd00055">
    <property type="entry name" value="EGF_Lam"/>
    <property type="match status" value="1"/>
</dbReference>
<evidence type="ECO:0000256" key="4">
    <source>
        <dbReference type="SAM" id="SignalP"/>
    </source>
</evidence>
<dbReference type="SUPFAM" id="SSF69318">
    <property type="entry name" value="Integrin alpha N-terminal domain"/>
    <property type="match status" value="1"/>
</dbReference>
<dbReference type="Proteomes" id="UP001642464">
    <property type="component" value="Unassembled WGS sequence"/>
</dbReference>
<keyword evidence="3" id="KW-1133">Transmembrane helix</keyword>
<proteinExistence type="predicted"/>
<dbReference type="EMBL" id="CAXAMM010003370">
    <property type="protein sequence ID" value="CAK8999660.1"/>
    <property type="molecule type" value="Genomic_DNA"/>
</dbReference>
<keyword evidence="1 4" id="KW-0732">Signal</keyword>
<dbReference type="PANTHER" id="PTHR44103:SF1">
    <property type="entry name" value="PROPROTEIN CONVERTASE P"/>
    <property type="match status" value="1"/>
</dbReference>
<dbReference type="SMART" id="SM01411">
    <property type="entry name" value="Ephrin_rec_like"/>
    <property type="match status" value="2"/>
</dbReference>
<evidence type="ECO:0000313" key="5">
    <source>
        <dbReference type="EMBL" id="CAK8999660.1"/>
    </source>
</evidence>
<protein>
    <submittedName>
        <fullName evidence="5">Uncharacterized protein</fullName>
    </submittedName>
</protein>
<keyword evidence="6" id="KW-1185">Reference proteome</keyword>
<feature type="signal peptide" evidence="4">
    <location>
        <begin position="1"/>
        <end position="24"/>
    </location>
</feature>